<name>A0A9P9YQD4_9MUSC</name>
<dbReference type="Proteomes" id="UP001059596">
    <property type="component" value="Unassembled WGS sequence"/>
</dbReference>
<evidence type="ECO:0000313" key="2">
    <source>
        <dbReference type="Proteomes" id="UP001059596"/>
    </source>
</evidence>
<proteinExistence type="predicted"/>
<accession>A0A9P9YQD4</accession>
<protein>
    <submittedName>
        <fullName evidence="1">Uncharacterized protein</fullName>
    </submittedName>
</protein>
<evidence type="ECO:0000313" key="1">
    <source>
        <dbReference type="EMBL" id="KAI8041142.1"/>
    </source>
</evidence>
<dbReference type="AlphaFoldDB" id="A0A9P9YQD4"/>
<organism evidence="1 2">
    <name type="scientific">Drosophila gunungcola</name>
    <name type="common">fruit fly</name>
    <dbReference type="NCBI Taxonomy" id="103775"/>
    <lineage>
        <taxon>Eukaryota</taxon>
        <taxon>Metazoa</taxon>
        <taxon>Ecdysozoa</taxon>
        <taxon>Arthropoda</taxon>
        <taxon>Hexapoda</taxon>
        <taxon>Insecta</taxon>
        <taxon>Pterygota</taxon>
        <taxon>Neoptera</taxon>
        <taxon>Endopterygota</taxon>
        <taxon>Diptera</taxon>
        <taxon>Brachycera</taxon>
        <taxon>Muscomorpha</taxon>
        <taxon>Ephydroidea</taxon>
        <taxon>Drosophilidae</taxon>
        <taxon>Drosophila</taxon>
        <taxon>Sophophora</taxon>
    </lineage>
</organism>
<reference evidence="1" key="1">
    <citation type="journal article" date="2023" name="Genome Biol. Evol.">
        <title>Long-read-based Genome Assembly of Drosophila gunungcola Reveals Fewer Chemosensory Genes in Flower-breeding Species.</title>
        <authorList>
            <person name="Negi A."/>
            <person name="Liao B.Y."/>
            <person name="Yeh S.D."/>
        </authorList>
    </citation>
    <scope>NUCLEOTIDE SEQUENCE</scope>
    <source>
        <strain evidence="1">Sukarami</strain>
    </source>
</reference>
<dbReference type="EMBL" id="JAMKOV010000003">
    <property type="protein sequence ID" value="KAI8041142.1"/>
    <property type="molecule type" value="Genomic_DNA"/>
</dbReference>
<sequence>MKISSCHCHWNWLWKWGDVGGLKGKKGDERHAIERRVHLGSSSCRCSLQLLGSDSLLLFLPLFERKFIRDFPVYPKGPSCGLPVTITNRSC</sequence>
<comment type="caution">
    <text evidence="1">The sequence shown here is derived from an EMBL/GenBank/DDBJ whole genome shotgun (WGS) entry which is preliminary data.</text>
</comment>
<keyword evidence="2" id="KW-1185">Reference proteome</keyword>
<gene>
    <name evidence="1" type="ORF">M5D96_005394</name>
</gene>